<feature type="domain" description="Reverse transcriptase zinc-binding" evidence="1">
    <location>
        <begin position="208"/>
        <end position="297"/>
    </location>
</feature>
<dbReference type="PANTHER" id="PTHR33116">
    <property type="entry name" value="REVERSE TRANSCRIPTASE ZINC-BINDING DOMAIN-CONTAINING PROTEIN-RELATED-RELATED"/>
    <property type="match status" value="1"/>
</dbReference>
<dbReference type="PANTHER" id="PTHR33116:SF86">
    <property type="entry name" value="REVERSE TRANSCRIPTASE DOMAIN-CONTAINING PROTEIN"/>
    <property type="match status" value="1"/>
</dbReference>
<proteinExistence type="predicted"/>
<dbReference type="EMBL" id="JACGWN010000003">
    <property type="protein sequence ID" value="KAL0456413.1"/>
    <property type="molecule type" value="Genomic_DNA"/>
</dbReference>
<dbReference type="Pfam" id="PF13966">
    <property type="entry name" value="zf-RVT"/>
    <property type="match status" value="1"/>
</dbReference>
<organism evidence="2">
    <name type="scientific">Sesamum latifolium</name>
    <dbReference type="NCBI Taxonomy" id="2727402"/>
    <lineage>
        <taxon>Eukaryota</taxon>
        <taxon>Viridiplantae</taxon>
        <taxon>Streptophyta</taxon>
        <taxon>Embryophyta</taxon>
        <taxon>Tracheophyta</taxon>
        <taxon>Spermatophyta</taxon>
        <taxon>Magnoliopsida</taxon>
        <taxon>eudicotyledons</taxon>
        <taxon>Gunneridae</taxon>
        <taxon>Pentapetalae</taxon>
        <taxon>asterids</taxon>
        <taxon>lamiids</taxon>
        <taxon>Lamiales</taxon>
        <taxon>Pedaliaceae</taxon>
        <taxon>Sesamum</taxon>
    </lineage>
</organism>
<reference evidence="2" key="2">
    <citation type="journal article" date="2024" name="Plant">
        <title>Genomic evolution and insights into agronomic trait innovations of Sesamum species.</title>
        <authorList>
            <person name="Miao H."/>
            <person name="Wang L."/>
            <person name="Qu L."/>
            <person name="Liu H."/>
            <person name="Sun Y."/>
            <person name="Le M."/>
            <person name="Wang Q."/>
            <person name="Wei S."/>
            <person name="Zheng Y."/>
            <person name="Lin W."/>
            <person name="Duan Y."/>
            <person name="Cao H."/>
            <person name="Xiong S."/>
            <person name="Wang X."/>
            <person name="Wei L."/>
            <person name="Li C."/>
            <person name="Ma Q."/>
            <person name="Ju M."/>
            <person name="Zhao R."/>
            <person name="Li G."/>
            <person name="Mu C."/>
            <person name="Tian Q."/>
            <person name="Mei H."/>
            <person name="Zhang T."/>
            <person name="Gao T."/>
            <person name="Zhang H."/>
        </authorList>
    </citation>
    <scope>NUCLEOTIDE SEQUENCE</scope>
    <source>
        <strain evidence="2">KEN1</strain>
    </source>
</reference>
<gene>
    <name evidence="2" type="ORF">Slati_0980500</name>
</gene>
<dbReference type="InterPro" id="IPR026960">
    <property type="entry name" value="RVT-Znf"/>
</dbReference>
<reference evidence="2" key="1">
    <citation type="submission" date="2020-06" db="EMBL/GenBank/DDBJ databases">
        <authorList>
            <person name="Li T."/>
            <person name="Hu X."/>
            <person name="Zhang T."/>
            <person name="Song X."/>
            <person name="Zhang H."/>
            <person name="Dai N."/>
            <person name="Sheng W."/>
            <person name="Hou X."/>
            <person name="Wei L."/>
        </authorList>
    </citation>
    <scope>NUCLEOTIDE SEQUENCE</scope>
    <source>
        <strain evidence="2">KEN1</strain>
        <tissue evidence="2">Leaf</tissue>
    </source>
</reference>
<name>A0AAW2XS28_9LAMI</name>
<accession>A0AAW2XS28</accession>
<comment type="caution">
    <text evidence="2">The sequence shown here is derived from an EMBL/GenBank/DDBJ whole genome shotgun (WGS) entry which is preliminary data.</text>
</comment>
<protein>
    <recommendedName>
        <fullName evidence="1">Reverse transcriptase zinc-binding domain-containing protein</fullName>
    </recommendedName>
</protein>
<evidence type="ECO:0000313" key="2">
    <source>
        <dbReference type="EMBL" id="KAL0456413.1"/>
    </source>
</evidence>
<evidence type="ECO:0000259" key="1">
    <source>
        <dbReference type="Pfam" id="PF13966"/>
    </source>
</evidence>
<sequence length="385" mass="44358">MVFSRNVEEDNRAALTQILGISVVSKHEKYLGLPTVSGRSKKEMFDTIKDRIWKKLHTWSSKKLSQAGGDPFEDCPSNYPTFAMSCFRLPETLLKELESLMADFFWNCGTESKIYWVAWAKLCQDKGEGGLGFRRLSDFNTALLAKQAWRLALGSNHKLHSVLLHRGWNVDLIKEEFCSLDSESILGIKLHEGESDSLVWHFGKNGCFTVLSAYQVARRLRNEAECSDRAQRWDFLWSKAPPRVITFAWRCAFNALPIGTRLQKRGVRLDDGCSSCGHPDEDVLHVLFRCSLARLVWAISGLAWGTIECSRTSVEEWFREVHQRLSRREWDYFLTTCWSIRRSRNQLVFEGRRIEAQEICSQARRLVEGISSSLENDGLFRNLDF</sequence>
<dbReference type="AlphaFoldDB" id="A0AAW2XS28"/>